<proteinExistence type="predicted"/>
<dbReference type="AntiFam" id="ANF00142">
    <property type="entry name" value="Shadow ORF (opposite yadG)"/>
</dbReference>
<evidence type="ECO:0000313" key="1">
    <source>
        <dbReference type="EMBL" id="MCK8488983.1"/>
    </source>
</evidence>
<dbReference type="EMBL" id="JALPRK010000018">
    <property type="protein sequence ID" value="MCK8488983.1"/>
    <property type="molecule type" value="Genomic_DNA"/>
</dbReference>
<evidence type="ECO:0000313" key="2">
    <source>
        <dbReference type="Proteomes" id="UP001139534"/>
    </source>
</evidence>
<dbReference type="AntiFam" id="ANF00095">
    <property type="entry name" value="Shadow ORF (opposite ABC transporters)"/>
</dbReference>
<gene>
    <name evidence="1" type="ORF">M0651_17570</name>
</gene>
<accession>A0A9X1Y1S2</accession>
<keyword evidence="2" id="KW-1185">Reference proteome</keyword>
<comment type="caution">
    <text evidence="1">The sequence shown here is derived from an EMBL/GenBank/DDBJ whole genome shotgun (WGS) entry which is preliminary data.</text>
</comment>
<reference evidence="1" key="1">
    <citation type="submission" date="2022-04" db="EMBL/GenBank/DDBJ databases">
        <authorList>
            <person name="Seo M.-J."/>
        </authorList>
    </citation>
    <scope>NUCLEOTIDE SEQUENCE</scope>
    <source>
        <strain evidence="1">MBLB2552</strain>
    </source>
</reference>
<name>A0A9X1Y1S2_9BACL</name>
<sequence>MQAAQQRQQPPARGGVEAGRRLVEHEQRRLQRQHRCNCGALPSAAGQRVHGCMATGRHRHRRQRIRYPPFQLGGGHTQVLRAEGDFVFDPALHELCVGVLEHDPDAPGHLADLRFRGIDAVHEHSARAAPSPGSGEIPAD</sequence>
<organism evidence="1 2">
    <name type="scientific">Paenibacillus mellifer</name>
    <dbReference type="NCBI Taxonomy" id="2937794"/>
    <lineage>
        <taxon>Bacteria</taxon>
        <taxon>Bacillati</taxon>
        <taxon>Bacillota</taxon>
        <taxon>Bacilli</taxon>
        <taxon>Bacillales</taxon>
        <taxon>Paenibacillaceae</taxon>
        <taxon>Paenibacillus</taxon>
    </lineage>
</organism>
<dbReference type="Proteomes" id="UP001139534">
    <property type="component" value="Unassembled WGS sequence"/>
</dbReference>
<protein>
    <submittedName>
        <fullName evidence="1">Uncharacterized protein</fullName>
    </submittedName>
</protein>
<dbReference type="AlphaFoldDB" id="A0A9X1Y1S2"/>